<dbReference type="InterPro" id="IPR036179">
    <property type="entry name" value="Ig-like_dom_sf"/>
</dbReference>
<dbReference type="HOGENOM" id="CLU_046341_6_0_1"/>
<keyword evidence="5" id="KW-1185">Reference proteome</keyword>
<dbReference type="InterPro" id="IPR003599">
    <property type="entry name" value="Ig_sub"/>
</dbReference>
<feature type="domain" description="Ig-like" evidence="2">
    <location>
        <begin position="72"/>
        <end position="172"/>
    </location>
</feature>
<gene>
    <name evidence="4" type="primary">8237262</name>
    <name evidence="3" type="ORF">Phum_PHUM383760</name>
</gene>
<organism>
    <name type="scientific">Pediculus humanus subsp. corporis</name>
    <name type="common">Body louse</name>
    <dbReference type="NCBI Taxonomy" id="121224"/>
    <lineage>
        <taxon>Eukaryota</taxon>
        <taxon>Metazoa</taxon>
        <taxon>Ecdysozoa</taxon>
        <taxon>Arthropoda</taxon>
        <taxon>Hexapoda</taxon>
        <taxon>Insecta</taxon>
        <taxon>Pterygota</taxon>
        <taxon>Neoptera</taxon>
        <taxon>Paraneoptera</taxon>
        <taxon>Psocodea</taxon>
        <taxon>Troctomorpha</taxon>
        <taxon>Phthiraptera</taxon>
        <taxon>Anoplura</taxon>
        <taxon>Pediculidae</taxon>
        <taxon>Pediculus</taxon>
    </lineage>
</organism>
<sequence>MNELLYVVVVVACVSWIRREDYHLLTVGLTTYSSDERFLVEHARHLQSWGLQIKFVTPNDAGIYECQVSTHPPTSIFVKLKVIEASAEITGAPDLYIKSGSTLRIVCSLKQNTETPVYVFWYHNDRMINYDKERVSVSNDKSISVLQIYEADKTDSGNYSCVPSNAKQANVNVHVLNGEKPAAMQHGGRNNCSLITGHLFLICWCCCLLPIIMPITYYEQEREFIQILLNDFNYNRKMIFYRFFGYTR</sequence>
<dbReference type="GO" id="GO:0050808">
    <property type="term" value="P:synapse organization"/>
    <property type="evidence" value="ECO:0007669"/>
    <property type="project" value="TreeGrafter"/>
</dbReference>
<keyword evidence="1" id="KW-0472">Membrane</keyword>
<reference evidence="3" key="1">
    <citation type="submission" date="2007-04" db="EMBL/GenBank/DDBJ databases">
        <title>Annotation of Pediculus humanus corporis strain USDA.</title>
        <authorList>
            <person name="Kirkness E."/>
            <person name="Hannick L."/>
            <person name="Hass B."/>
            <person name="Bruggner R."/>
            <person name="Lawson D."/>
            <person name="Bidwell S."/>
            <person name="Joardar V."/>
            <person name="Caler E."/>
            <person name="Walenz B."/>
            <person name="Inman J."/>
            <person name="Schobel S."/>
            <person name="Galinsky K."/>
            <person name="Amedeo P."/>
            <person name="Strausberg R."/>
        </authorList>
    </citation>
    <scope>NUCLEOTIDE SEQUENCE</scope>
    <source>
        <strain evidence="3">USDA</strain>
    </source>
</reference>
<dbReference type="RefSeq" id="XP_002428470.1">
    <property type="nucleotide sequence ID" value="XM_002428425.1"/>
</dbReference>
<dbReference type="SMART" id="SM00409">
    <property type="entry name" value="IG"/>
    <property type="match status" value="2"/>
</dbReference>
<dbReference type="OMA" id="AGTITWM"/>
<dbReference type="EMBL" id="DS235440">
    <property type="protein sequence ID" value="EEB15732.1"/>
    <property type="molecule type" value="Genomic_DNA"/>
</dbReference>
<dbReference type="VEuPathDB" id="VectorBase:PHUM383760"/>
<dbReference type="OrthoDB" id="190835at2759"/>
<dbReference type="InterPro" id="IPR037448">
    <property type="entry name" value="Zig-8"/>
</dbReference>
<dbReference type="KEGG" id="phu:Phum_PHUM383760"/>
<keyword evidence="1" id="KW-1133">Transmembrane helix</keyword>
<dbReference type="InterPro" id="IPR013783">
    <property type="entry name" value="Ig-like_fold"/>
</dbReference>
<dbReference type="InParanoid" id="E0VQS6"/>
<dbReference type="FunFam" id="2.60.40.10:FF:000533">
    <property type="entry name" value="Uncharacterized protein, isoform A"/>
    <property type="match status" value="1"/>
</dbReference>
<dbReference type="PANTHER" id="PTHR23279">
    <property type="entry name" value="DEFECTIVE PROBOSCIS EXTENSION RESPONSE DPR -RELATED"/>
    <property type="match status" value="1"/>
</dbReference>
<name>E0VQS6_PEDHC</name>
<feature type="transmembrane region" description="Helical" evidence="1">
    <location>
        <begin position="199"/>
        <end position="218"/>
    </location>
</feature>
<dbReference type="PANTHER" id="PTHR23279:SF2">
    <property type="entry name" value="DEFECTIVE PROBOSCIS EXTENSION RESPONSE 19, ISOFORM A"/>
    <property type="match status" value="1"/>
</dbReference>
<dbReference type="GO" id="GO:0032589">
    <property type="term" value="C:neuron projection membrane"/>
    <property type="evidence" value="ECO:0007669"/>
    <property type="project" value="TreeGrafter"/>
</dbReference>
<dbReference type="GeneID" id="8237262"/>
<dbReference type="Pfam" id="PF13927">
    <property type="entry name" value="Ig_3"/>
    <property type="match status" value="1"/>
</dbReference>
<dbReference type="InterPro" id="IPR007110">
    <property type="entry name" value="Ig-like_dom"/>
</dbReference>
<dbReference type="FunCoup" id="E0VQS6">
    <property type="interactions" value="180"/>
</dbReference>
<evidence type="ECO:0000313" key="4">
    <source>
        <dbReference type="EnsemblMetazoa" id="PHUM383760-PA"/>
    </source>
</evidence>
<dbReference type="AlphaFoldDB" id="E0VQS6"/>
<dbReference type="Proteomes" id="UP000009046">
    <property type="component" value="Unassembled WGS sequence"/>
</dbReference>
<accession>E0VQS6</accession>
<reference evidence="4" key="3">
    <citation type="submission" date="2020-05" db="UniProtKB">
        <authorList>
            <consortium name="EnsemblMetazoa"/>
        </authorList>
    </citation>
    <scope>IDENTIFICATION</scope>
    <source>
        <strain evidence="4">USDA</strain>
    </source>
</reference>
<dbReference type="STRING" id="121224.E0VQS6"/>
<dbReference type="CTD" id="8237262"/>
<evidence type="ECO:0000313" key="3">
    <source>
        <dbReference type="EMBL" id="EEB15732.1"/>
    </source>
</evidence>
<dbReference type="MEROPS" id="I43.001"/>
<evidence type="ECO:0000256" key="1">
    <source>
        <dbReference type="SAM" id="Phobius"/>
    </source>
</evidence>
<dbReference type="EMBL" id="AAZO01004489">
    <property type="status" value="NOT_ANNOTATED_CDS"/>
    <property type="molecule type" value="Genomic_DNA"/>
</dbReference>
<dbReference type="eggNOG" id="KOG3510">
    <property type="taxonomic scope" value="Eukaryota"/>
</dbReference>
<protein>
    <submittedName>
        <fullName evidence="3">Transmembrane and immunoglobulin domain-containing protein, putative</fullName>
    </submittedName>
</protein>
<dbReference type="InterPro" id="IPR003598">
    <property type="entry name" value="Ig_sub2"/>
</dbReference>
<proteinExistence type="predicted"/>
<reference evidence="3" key="2">
    <citation type="submission" date="2007-04" db="EMBL/GenBank/DDBJ databases">
        <title>The genome of the human body louse.</title>
        <authorList>
            <consortium name="The Human Body Louse Genome Consortium"/>
            <person name="Kirkness E."/>
            <person name="Walenz B."/>
            <person name="Hass B."/>
            <person name="Bruggner R."/>
            <person name="Strausberg R."/>
        </authorList>
    </citation>
    <scope>NUCLEOTIDE SEQUENCE</scope>
    <source>
        <strain evidence="3">USDA</strain>
    </source>
</reference>
<evidence type="ECO:0000259" key="2">
    <source>
        <dbReference type="PROSITE" id="PS50835"/>
    </source>
</evidence>
<dbReference type="Gene3D" id="2.60.40.10">
    <property type="entry name" value="Immunoglobulins"/>
    <property type="match status" value="2"/>
</dbReference>
<dbReference type="SMART" id="SM00408">
    <property type="entry name" value="IGc2"/>
    <property type="match status" value="1"/>
</dbReference>
<keyword evidence="1 3" id="KW-0812">Transmembrane</keyword>
<dbReference type="EnsemblMetazoa" id="PHUM383760-RA">
    <property type="protein sequence ID" value="PHUM383760-PA"/>
    <property type="gene ID" value="PHUM383760"/>
</dbReference>
<evidence type="ECO:0000313" key="5">
    <source>
        <dbReference type="Proteomes" id="UP000009046"/>
    </source>
</evidence>
<dbReference type="SUPFAM" id="SSF48726">
    <property type="entry name" value="Immunoglobulin"/>
    <property type="match status" value="2"/>
</dbReference>
<dbReference type="PROSITE" id="PS50835">
    <property type="entry name" value="IG_LIKE"/>
    <property type="match status" value="1"/>
</dbReference>